<evidence type="ECO:0000313" key="2">
    <source>
        <dbReference type="EMBL" id="VFJ56418.1"/>
    </source>
</evidence>
<name>A0A450SRA9_9GAMM</name>
<dbReference type="EMBL" id="CAADFD010000027">
    <property type="protein sequence ID" value="VFJ56418.1"/>
    <property type="molecule type" value="Genomic_DNA"/>
</dbReference>
<protein>
    <submittedName>
        <fullName evidence="2">Uncharacterized protein</fullName>
    </submittedName>
</protein>
<reference evidence="2" key="1">
    <citation type="submission" date="2019-02" db="EMBL/GenBank/DDBJ databases">
        <authorList>
            <person name="Gruber-Vodicka R. H."/>
            <person name="Seah K. B. B."/>
        </authorList>
    </citation>
    <scope>NUCLEOTIDE SEQUENCE</scope>
    <source>
        <strain evidence="2">BECK_BZ106</strain>
        <strain evidence="1">BECK_BZ15</strain>
    </source>
</reference>
<dbReference type="AlphaFoldDB" id="A0A450SRA9"/>
<sequence>MLGKIAILEGGEHVPETIPLGEQGRNAVLGELKSIMSVYDNVCRM</sequence>
<accession>A0A450SRA9</accession>
<gene>
    <name evidence="1" type="ORF">BECKFW1821A_GA0114235_100432</name>
    <name evidence="2" type="ORF">BECKFW1821B_GA0114236_102732</name>
</gene>
<organism evidence="2">
    <name type="scientific">Candidatus Kentrum sp. FW</name>
    <dbReference type="NCBI Taxonomy" id="2126338"/>
    <lineage>
        <taxon>Bacteria</taxon>
        <taxon>Pseudomonadati</taxon>
        <taxon>Pseudomonadota</taxon>
        <taxon>Gammaproteobacteria</taxon>
        <taxon>Candidatus Kentrum</taxon>
    </lineage>
</organism>
<proteinExistence type="predicted"/>
<evidence type="ECO:0000313" key="1">
    <source>
        <dbReference type="EMBL" id="VFJ43481.1"/>
    </source>
</evidence>
<dbReference type="EMBL" id="CAADEW010000004">
    <property type="protein sequence ID" value="VFJ43481.1"/>
    <property type="molecule type" value="Genomic_DNA"/>
</dbReference>